<dbReference type="SMART" id="SM00612">
    <property type="entry name" value="Kelch"/>
    <property type="match status" value="2"/>
</dbReference>
<dbReference type="PANTHER" id="PTHR24412:SF441">
    <property type="entry name" value="KELCH-LIKE PROTEIN 28"/>
    <property type="match status" value="1"/>
</dbReference>
<dbReference type="AlphaFoldDB" id="A0A8K0KIG1"/>
<keyword evidence="4" id="KW-1185">Reference proteome</keyword>
<dbReference type="InterPro" id="IPR006652">
    <property type="entry name" value="Kelch_1"/>
</dbReference>
<dbReference type="SUPFAM" id="SSF117281">
    <property type="entry name" value="Kelch motif"/>
    <property type="match status" value="1"/>
</dbReference>
<gene>
    <name evidence="3" type="ORF">J437_LFUL006515</name>
</gene>
<comment type="caution">
    <text evidence="3">The sequence shown here is derived from an EMBL/GenBank/DDBJ whole genome shotgun (WGS) entry which is preliminary data.</text>
</comment>
<dbReference type="Proteomes" id="UP000792457">
    <property type="component" value="Unassembled WGS sequence"/>
</dbReference>
<evidence type="ECO:0000256" key="1">
    <source>
        <dbReference type="ARBA" id="ARBA00022441"/>
    </source>
</evidence>
<dbReference type="PRINTS" id="PR00501">
    <property type="entry name" value="KELCHREPEAT"/>
</dbReference>
<protein>
    <submittedName>
        <fullName evidence="3">Uncharacterized protein</fullName>
    </submittedName>
</protein>
<sequence length="139" mass="14660">MEGGIFVGVVLRGEAGSGMVSISGLMEDIKSGYARSVGVLDGKLYVVGGHEGPNVRRSAEVYNPDTKQWTAIADMGTCRRNAGVVSLNGLLYVVGGENVGANPVESTVEIYNPHTDTWSLLPSQMSVGRSYVGVAIIDR</sequence>
<dbReference type="OrthoDB" id="45365at2759"/>
<keyword evidence="1" id="KW-0880">Kelch repeat</keyword>
<dbReference type="EMBL" id="KZ308793">
    <property type="protein sequence ID" value="KAG8234270.1"/>
    <property type="molecule type" value="Genomic_DNA"/>
</dbReference>
<proteinExistence type="predicted"/>
<organism evidence="3 4">
    <name type="scientific">Ladona fulva</name>
    <name type="common">Scarce chaser dragonfly</name>
    <name type="synonym">Libellula fulva</name>
    <dbReference type="NCBI Taxonomy" id="123851"/>
    <lineage>
        <taxon>Eukaryota</taxon>
        <taxon>Metazoa</taxon>
        <taxon>Ecdysozoa</taxon>
        <taxon>Arthropoda</taxon>
        <taxon>Hexapoda</taxon>
        <taxon>Insecta</taxon>
        <taxon>Pterygota</taxon>
        <taxon>Palaeoptera</taxon>
        <taxon>Odonata</taxon>
        <taxon>Epiprocta</taxon>
        <taxon>Anisoptera</taxon>
        <taxon>Libelluloidea</taxon>
        <taxon>Libellulidae</taxon>
        <taxon>Ladona</taxon>
    </lineage>
</organism>
<dbReference type="InterPro" id="IPR015915">
    <property type="entry name" value="Kelch-typ_b-propeller"/>
</dbReference>
<dbReference type="PANTHER" id="PTHR24412">
    <property type="entry name" value="KELCH PROTEIN"/>
    <property type="match status" value="1"/>
</dbReference>
<dbReference type="Pfam" id="PF01344">
    <property type="entry name" value="Kelch_1"/>
    <property type="match status" value="2"/>
</dbReference>
<reference evidence="3" key="2">
    <citation type="submission" date="2017-10" db="EMBL/GenBank/DDBJ databases">
        <title>Ladona fulva Genome sequencing and assembly.</title>
        <authorList>
            <person name="Murali S."/>
            <person name="Richards S."/>
            <person name="Bandaranaike D."/>
            <person name="Bellair M."/>
            <person name="Blankenburg K."/>
            <person name="Chao H."/>
            <person name="Dinh H."/>
            <person name="Doddapaneni H."/>
            <person name="Dugan-Rocha S."/>
            <person name="Elkadiri S."/>
            <person name="Gnanaolivu R."/>
            <person name="Hernandez B."/>
            <person name="Skinner E."/>
            <person name="Javaid M."/>
            <person name="Lee S."/>
            <person name="Li M."/>
            <person name="Ming W."/>
            <person name="Munidasa M."/>
            <person name="Muniz J."/>
            <person name="Nguyen L."/>
            <person name="Hughes D."/>
            <person name="Osuji N."/>
            <person name="Pu L.-L."/>
            <person name="Puazo M."/>
            <person name="Qu C."/>
            <person name="Quiroz J."/>
            <person name="Raj R."/>
            <person name="Weissenberger G."/>
            <person name="Xin Y."/>
            <person name="Zou X."/>
            <person name="Han Y."/>
            <person name="Worley K."/>
            <person name="Muzny D."/>
            <person name="Gibbs R."/>
        </authorList>
    </citation>
    <scope>NUCLEOTIDE SEQUENCE</scope>
    <source>
        <strain evidence="3">Sampled in the wild</strain>
    </source>
</reference>
<name>A0A8K0KIG1_LADFU</name>
<dbReference type="GO" id="GO:0016567">
    <property type="term" value="P:protein ubiquitination"/>
    <property type="evidence" value="ECO:0007669"/>
    <property type="project" value="UniProtKB-UniPathway"/>
</dbReference>
<evidence type="ECO:0000313" key="4">
    <source>
        <dbReference type="Proteomes" id="UP000792457"/>
    </source>
</evidence>
<keyword evidence="2" id="KW-0677">Repeat</keyword>
<accession>A0A8K0KIG1</accession>
<reference evidence="3" key="1">
    <citation type="submission" date="2013-04" db="EMBL/GenBank/DDBJ databases">
        <authorList>
            <person name="Qu J."/>
            <person name="Murali S.C."/>
            <person name="Bandaranaike D."/>
            <person name="Bellair M."/>
            <person name="Blankenburg K."/>
            <person name="Chao H."/>
            <person name="Dinh H."/>
            <person name="Doddapaneni H."/>
            <person name="Downs B."/>
            <person name="Dugan-Rocha S."/>
            <person name="Elkadiri S."/>
            <person name="Gnanaolivu R.D."/>
            <person name="Hernandez B."/>
            <person name="Javaid M."/>
            <person name="Jayaseelan J.C."/>
            <person name="Lee S."/>
            <person name="Li M."/>
            <person name="Ming W."/>
            <person name="Munidasa M."/>
            <person name="Muniz J."/>
            <person name="Nguyen L."/>
            <person name="Ongeri F."/>
            <person name="Osuji N."/>
            <person name="Pu L.-L."/>
            <person name="Puazo M."/>
            <person name="Qu C."/>
            <person name="Quiroz J."/>
            <person name="Raj R."/>
            <person name="Weissenberger G."/>
            <person name="Xin Y."/>
            <person name="Zou X."/>
            <person name="Han Y."/>
            <person name="Richards S."/>
            <person name="Worley K."/>
            <person name="Muzny D."/>
            <person name="Gibbs R."/>
        </authorList>
    </citation>
    <scope>NUCLEOTIDE SEQUENCE</scope>
    <source>
        <strain evidence="3">Sampled in the wild</strain>
    </source>
</reference>
<evidence type="ECO:0000313" key="3">
    <source>
        <dbReference type="EMBL" id="KAG8234270.1"/>
    </source>
</evidence>
<evidence type="ECO:0000256" key="2">
    <source>
        <dbReference type="ARBA" id="ARBA00022737"/>
    </source>
</evidence>
<dbReference type="UniPathway" id="UPA00143"/>
<dbReference type="Gene3D" id="2.120.10.80">
    <property type="entry name" value="Kelch-type beta propeller"/>
    <property type="match status" value="1"/>
</dbReference>